<evidence type="ECO:0000313" key="3">
    <source>
        <dbReference type="Proteomes" id="UP001410394"/>
    </source>
</evidence>
<dbReference type="EMBL" id="JBDIVE010000002">
    <property type="protein sequence ID" value="MEN3067882.1"/>
    <property type="molecule type" value="Genomic_DNA"/>
</dbReference>
<organism evidence="2 3">
    <name type="scientific">Uliginosibacterium sediminicola</name>
    <dbReference type="NCBI Taxonomy" id="2024550"/>
    <lineage>
        <taxon>Bacteria</taxon>
        <taxon>Pseudomonadati</taxon>
        <taxon>Pseudomonadota</taxon>
        <taxon>Betaproteobacteria</taxon>
        <taxon>Rhodocyclales</taxon>
        <taxon>Zoogloeaceae</taxon>
        <taxon>Uliginosibacterium</taxon>
    </lineage>
</organism>
<sequence>MDQQPNTEAQQEAVPLDCRVERRAPKRADARPRKWFVNEYFGRITQRAVNGWDEIHQRTSGTHYFDTWEQAYAQLKERTAKRLKRAKAELPAAKRAVERVANLKPPNT</sequence>
<name>A0ABU9YW07_9RHOO</name>
<dbReference type="RefSeq" id="WP_345918645.1">
    <property type="nucleotide sequence ID" value="NZ_JBDIVE010000002.1"/>
</dbReference>
<dbReference type="Proteomes" id="UP001410394">
    <property type="component" value="Unassembled WGS sequence"/>
</dbReference>
<keyword evidence="1" id="KW-0175">Coiled coil</keyword>
<gene>
    <name evidence="2" type="ORF">ABDB84_05270</name>
</gene>
<evidence type="ECO:0000313" key="2">
    <source>
        <dbReference type="EMBL" id="MEN3067882.1"/>
    </source>
</evidence>
<keyword evidence="3" id="KW-1185">Reference proteome</keyword>
<protein>
    <recommendedName>
        <fullName evidence="4">Transposase</fullName>
    </recommendedName>
</protein>
<reference evidence="2 3" key="1">
    <citation type="journal article" date="2018" name="Int. J. Syst. Evol. Microbiol.">
        <title>Uliginosibacterium sediminicola sp. nov., isolated from freshwater sediment.</title>
        <authorList>
            <person name="Hwang W.M."/>
            <person name="Kim S.M."/>
            <person name="Kang K."/>
            <person name="Ahn T.Y."/>
        </authorList>
    </citation>
    <scope>NUCLEOTIDE SEQUENCE [LARGE SCALE GENOMIC DNA]</scope>
    <source>
        <strain evidence="2 3">M1-21</strain>
    </source>
</reference>
<feature type="coiled-coil region" evidence="1">
    <location>
        <begin position="76"/>
        <end position="103"/>
    </location>
</feature>
<evidence type="ECO:0008006" key="4">
    <source>
        <dbReference type="Google" id="ProtNLM"/>
    </source>
</evidence>
<proteinExistence type="predicted"/>
<comment type="caution">
    <text evidence="2">The sequence shown here is derived from an EMBL/GenBank/DDBJ whole genome shotgun (WGS) entry which is preliminary data.</text>
</comment>
<evidence type="ECO:0000256" key="1">
    <source>
        <dbReference type="SAM" id="Coils"/>
    </source>
</evidence>
<accession>A0ABU9YW07</accession>